<feature type="site" description="Substrate binding" evidence="4">
    <location>
        <position position="253"/>
    </location>
</feature>
<reference evidence="5 6" key="1">
    <citation type="submission" date="2018-08" db="EMBL/GenBank/DDBJ databases">
        <title>Sequence analysis of the African armyworm, Spodoptera exempta nucleopolyhedrovirus.</title>
        <authorList>
            <person name="Escasa S.R."/>
            <person name="Mowery J.D."/>
            <person name="Bauchan G.R."/>
            <person name="Harrison R.L."/>
            <person name="Cory J.S."/>
        </authorList>
    </citation>
    <scope>NUCLEOTIDE SEQUENCE [LARGE SCALE GENOMIC DNA]</scope>
    <source>
        <strain evidence="5 6">244.1</strain>
    </source>
</reference>
<dbReference type="KEGG" id="vg:65101767"/>
<dbReference type="Pfam" id="PF04766">
    <property type="entry name" value="Baculo_p26"/>
    <property type="match status" value="1"/>
</dbReference>
<comment type="domain">
    <text evidence="4">The substrate binding site is formed by the N-terminus of a monomer and the C-terminus of the opposite monomer.</text>
</comment>
<dbReference type="RefSeq" id="YP_010086547.1">
    <property type="nucleotide sequence ID" value="NC_055455.1"/>
</dbReference>
<evidence type="ECO:0000256" key="4">
    <source>
        <dbReference type="HAMAP-Rule" id="MF_04143"/>
    </source>
</evidence>
<dbReference type="HAMAP" id="MF_04143">
    <property type="entry name" value="Poxins"/>
    <property type="match status" value="1"/>
</dbReference>
<feature type="active site" description="Proton acceptor; shared with catalytic histidine of dimeric partner" evidence="4">
    <location>
        <position position="211"/>
    </location>
</feature>
<evidence type="ECO:0000313" key="5">
    <source>
        <dbReference type="EMBL" id="QAT90415.1"/>
    </source>
</evidence>
<evidence type="ECO:0000256" key="1">
    <source>
        <dbReference type="ARBA" id="ARBA00022722"/>
    </source>
</evidence>
<evidence type="ECO:0000256" key="3">
    <source>
        <dbReference type="ARBA" id="ARBA00023932"/>
    </source>
</evidence>
<accession>A0A410S7V5</accession>
<dbReference type="Proteomes" id="UP000503509">
    <property type="component" value="Genome"/>
</dbReference>
<sequence>MDPRILSVLIAILSTTTTTMAANVEYEIDHDKQIMQIKSVNDQAVSVVIIPPNGNNDDDKLSMLHHFPGVATSVTFPPLSPDDALYVQLSNGVLYRVFADRVYTNFHTHKKRLIYGQLLAFTVDDFSIASKIYIGAPIYRNNVLVSVITCRYYDYDADLVMFPVTGVRPHGLVSGQIVYDNDHVFVEKLRADMSVYGRRQLPYQSAHMSVKHFALSTHMNREIYRNLPRSVMIFHNEKEVSVAVVEGEFEMFRVRLDGPLITNQEKEKDDDMK</sequence>
<dbReference type="GO" id="GO:0016787">
    <property type="term" value="F:hydrolase activity"/>
    <property type="evidence" value="ECO:0007669"/>
    <property type="project" value="UniProtKB-KW"/>
</dbReference>
<organism evidence="5 6">
    <name type="scientific">Spodoptera exempta nucleopolyhedrovirus</name>
    <dbReference type="NCBI Taxonomy" id="1242863"/>
    <lineage>
        <taxon>Viruses</taxon>
        <taxon>Viruses incertae sedis</taxon>
        <taxon>Naldaviricetes</taxon>
        <taxon>Lefavirales</taxon>
        <taxon>Baculoviridae</taxon>
        <taxon>Alphabaculovirus</taxon>
        <taxon>Alphabaculovirus spexemptae</taxon>
    </lineage>
</organism>
<proteinExistence type="inferred from homology"/>
<dbReference type="GO" id="GO:0004518">
    <property type="term" value="F:nuclease activity"/>
    <property type="evidence" value="ECO:0007669"/>
    <property type="project" value="UniProtKB-UniRule"/>
</dbReference>
<comment type="function">
    <text evidence="4">Nuclease that cleaves host 2',3'-cGAMP.</text>
</comment>
<dbReference type="EMBL" id="MH717816">
    <property type="protein sequence ID" value="QAT90415.1"/>
    <property type="molecule type" value="Genomic_DNA"/>
</dbReference>
<keyword evidence="1 4" id="KW-0540">Nuclease</keyword>
<comment type="caution">
    <text evidence="4">Lacks conserved residue(s) required for the propagation of feature annotation.</text>
</comment>
<dbReference type="GeneID" id="65101767"/>
<evidence type="ECO:0000313" key="6">
    <source>
        <dbReference type="Proteomes" id="UP000503509"/>
    </source>
</evidence>
<feature type="site" description="Substrate binding" evidence="4">
    <location>
        <position position="255"/>
    </location>
</feature>
<feature type="active site" description="Proton donor" evidence="4">
    <location>
        <position position="65"/>
    </location>
</feature>
<protein>
    <submittedName>
        <fullName evidence="5">P26</fullName>
    </submittedName>
</protein>
<comment type="subunit">
    <text evidence="4">Homodimer.</text>
</comment>
<keyword evidence="6" id="KW-1185">Reference proteome</keyword>
<dbReference type="InterPro" id="IPR006853">
    <property type="entry name" value="Poxin_vir"/>
</dbReference>
<evidence type="ECO:0000256" key="2">
    <source>
        <dbReference type="ARBA" id="ARBA00022801"/>
    </source>
</evidence>
<comment type="catalytic activity">
    <reaction evidence="3">
        <text>2',3'-cGAMP + H2O = Gp(2'-5')Ap(3') + H(+)</text>
        <dbReference type="Rhea" id="RHEA:59472"/>
        <dbReference type="ChEBI" id="CHEBI:15377"/>
        <dbReference type="ChEBI" id="CHEBI:15378"/>
        <dbReference type="ChEBI" id="CHEBI:143093"/>
        <dbReference type="ChEBI" id="CHEBI:143098"/>
    </reaction>
    <physiologicalReaction direction="left-to-right" evidence="3">
        <dbReference type="Rhea" id="RHEA:59473"/>
    </physiologicalReaction>
</comment>
<feature type="site" description="Substrate binding" evidence="4">
    <location>
        <position position="112"/>
    </location>
</feature>
<name>A0A410S7V5_9ABAC</name>
<dbReference type="GO" id="GO:0061507">
    <property type="term" value="F:2',3'-cyclic GMP-AMP binding"/>
    <property type="evidence" value="ECO:0007669"/>
    <property type="project" value="UniProtKB-UniRule"/>
</dbReference>
<keyword evidence="2 4" id="KW-0378">Hydrolase</keyword>